<dbReference type="Proteomes" id="UP000596202">
    <property type="component" value="Chromosome"/>
</dbReference>
<proteinExistence type="predicted"/>
<evidence type="ECO:0000313" key="3">
    <source>
        <dbReference type="Proteomes" id="UP000596202"/>
    </source>
</evidence>
<name>A0A9Q6Z366_MYROD</name>
<evidence type="ECO:0000313" key="2">
    <source>
        <dbReference type="EMBL" id="QQT99078.1"/>
    </source>
</evidence>
<dbReference type="OrthoDB" id="9986418at2"/>
<dbReference type="GeneID" id="93528537"/>
<feature type="transmembrane region" description="Helical" evidence="1">
    <location>
        <begin position="7"/>
        <end position="26"/>
    </location>
</feature>
<organism evidence="2 3">
    <name type="scientific">Myroides odoratus</name>
    <name type="common">Flavobacterium odoratum</name>
    <dbReference type="NCBI Taxonomy" id="256"/>
    <lineage>
        <taxon>Bacteria</taxon>
        <taxon>Pseudomonadati</taxon>
        <taxon>Bacteroidota</taxon>
        <taxon>Flavobacteriia</taxon>
        <taxon>Flavobacteriales</taxon>
        <taxon>Flavobacteriaceae</taxon>
        <taxon>Myroides</taxon>
    </lineage>
</organism>
<gene>
    <name evidence="2" type="ORF">I6I88_12755</name>
</gene>
<evidence type="ECO:0000256" key="1">
    <source>
        <dbReference type="SAM" id="Phobius"/>
    </source>
</evidence>
<keyword evidence="1" id="KW-0812">Transmembrane</keyword>
<dbReference type="AlphaFoldDB" id="A0A9Q6Z366"/>
<accession>A0A9Q6Z366</accession>
<dbReference type="EMBL" id="CP068108">
    <property type="protein sequence ID" value="QQT99078.1"/>
    <property type="molecule type" value="Genomic_DNA"/>
</dbReference>
<keyword evidence="1" id="KW-1133">Transmembrane helix</keyword>
<dbReference type="RefSeq" id="WP_002986721.1">
    <property type="nucleotide sequence ID" value="NZ_CP068108.1"/>
</dbReference>
<keyword evidence="1" id="KW-0472">Membrane</keyword>
<sequence length="114" mass="13499">MRVIMSFLLKFVIVVGVVFATMSFTVTSKYEKIIYKSINTSEYTLIYQILKNNIEDFPEKENKSIKYKDYNTNYSFQIVLKSNHFRLKYLSNKTCNEKVDSIIAKIEEVTNNRQ</sequence>
<protein>
    <submittedName>
        <fullName evidence="2">Uncharacterized protein</fullName>
    </submittedName>
</protein>
<reference evidence="2 3" key="1">
    <citation type="submission" date="2021-01" db="EMBL/GenBank/DDBJ databases">
        <title>FDA dAtabase for Regulatory Grade micrObial Sequences (FDA-ARGOS): Supporting development and validation of Infectious Disease Dx tests.</title>
        <authorList>
            <person name="Sproer C."/>
            <person name="Gronow S."/>
            <person name="Severitt S."/>
            <person name="Schroder I."/>
            <person name="Tallon L."/>
            <person name="Sadzewicz L."/>
            <person name="Zhao X."/>
            <person name="Boylan J."/>
            <person name="Ott S."/>
            <person name="Bowen H."/>
            <person name="Vavikolanu K."/>
            <person name="Mehta A."/>
            <person name="Aluvathingal J."/>
            <person name="Nadendla S."/>
            <person name="Lowell S."/>
            <person name="Myers T."/>
            <person name="Yan Y."/>
            <person name="Sichtig H."/>
        </authorList>
    </citation>
    <scope>NUCLEOTIDE SEQUENCE [LARGE SCALE GENOMIC DNA]</scope>
    <source>
        <strain evidence="2 3">FDAARGOS_1131</strain>
    </source>
</reference>